<dbReference type="Proteomes" id="UP000033854">
    <property type="component" value="Unassembled WGS sequence"/>
</dbReference>
<dbReference type="EMBL" id="LCDA01000003">
    <property type="protein sequence ID" value="KKS43051.1"/>
    <property type="molecule type" value="Genomic_DNA"/>
</dbReference>
<sequence length="144" mass="14963">MKSILPIIFVILVLTGAVTYSLAKRITPQKPVDSIGVPANEIENDSTLTPTPSPTVIITPIPSVTPTAMPKVTDKVTTKGGQSVAASTIVTKTTICTPVYGSADTCTEHVTVDTGADSAAFFNFAGIAYLGGLLSFVKAKTLKH</sequence>
<evidence type="ECO:0000313" key="1">
    <source>
        <dbReference type="EMBL" id="KKS43051.1"/>
    </source>
</evidence>
<organism evidence="1 2">
    <name type="scientific">Candidatus Collierbacteria bacterium GW2011_GWA2_42_17</name>
    <dbReference type="NCBI Taxonomy" id="1618378"/>
    <lineage>
        <taxon>Bacteria</taxon>
        <taxon>Candidatus Collieribacteriota</taxon>
    </lineage>
</organism>
<protein>
    <submittedName>
        <fullName evidence="1">Uncharacterized protein</fullName>
    </submittedName>
</protein>
<reference evidence="1 2" key="1">
    <citation type="journal article" date="2015" name="Nature">
        <title>rRNA introns, odd ribosomes, and small enigmatic genomes across a large radiation of phyla.</title>
        <authorList>
            <person name="Brown C.T."/>
            <person name="Hug L.A."/>
            <person name="Thomas B.C."/>
            <person name="Sharon I."/>
            <person name="Castelle C.J."/>
            <person name="Singh A."/>
            <person name="Wilkins M.J."/>
            <person name="Williams K.H."/>
            <person name="Banfield J.F."/>
        </authorList>
    </citation>
    <scope>NUCLEOTIDE SEQUENCE [LARGE SCALE GENOMIC DNA]</scope>
</reference>
<dbReference type="AlphaFoldDB" id="A0A0G1B9N8"/>
<comment type="caution">
    <text evidence="1">The sequence shown here is derived from an EMBL/GenBank/DDBJ whole genome shotgun (WGS) entry which is preliminary data.</text>
</comment>
<evidence type="ECO:0000313" key="2">
    <source>
        <dbReference type="Proteomes" id="UP000033854"/>
    </source>
</evidence>
<gene>
    <name evidence="1" type="ORF">UV06_C0003G0052</name>
</gene>
<accession>A0A0G1B9N8</accession>
<proteinExistence type="predicted"/>
<name>A0A0G1B9N8_9BACT</name>